<dbReference type="Proteomes" id="UP001281410">
    <property type="component" value="Unassembled WGS sequence"/>
</dbReference>
<dbReference type="GO" id="GO:0003676">
    <property type="term" value="F:nucleic acid binding"/>
    <property type="evidence" value="ECO:0007669"/>
    <property type="project" value="InterPro"/>
</dbReference>
<dbReference type="PANTHER" id="PTHR33116">
    <property type="entry name" value="REVERSE TRANSCRIPTASE ZINC-BINDING DOMAIN-CONTAINING PROTEIN-RELATED-RELATED"/>
    <property type="match status" value="1"/>
</dbReference>
<evidence type="ECO:0000313" key="2">
    <source>
        <dbReference type="EMBL" id="KAK3213079.1"/>
    </source>
</evidence>
<evidence type="ECO:0000313" key="3">
    <source>
        <dbReference type="Proteomes" id="UP001281410"/>
    </source>
</evidence>
<gene>
    <name evidence="2" type="ORF">Dsin_017785</name>
</gene>
<accession>A0AAE0E6V8</accession>
<feature type="domain" description="RNase H type-1" evidence="1">
    <location>
        <begin position="399"/>
        <end position="522"/>
    </location>
</feature>
<organism evidence="2 3">
    <name type="scientific">Dipteronia sinensis</name>
    <dbReference type="NCBI Taxonomy" id="43782"/>
    <lineage>
        <taxon>Eukaryota</taxon>
        <taxon>Viridiplantae</taxon>
        <taxon>Streptophyta</taxon>
        <taxon>Embryophyta</taxon>
        <taxon>Tracheophyta</taxon>
        <taxon>Spermatophyta</taxon>
        <taxon>Magnoliopsida</taxon>
        <taxon>eudicotyledons</taxon>
        <taxon>Gunneridae</taxon>
        <taxon>Pentapetalae</taxon>
        <taxon>rosids</taxon>
        <taxon>malvids</taxon>
        <taxon>Sapindales</taxon>
        <taxon>Sapindaceae</taxon>
        <taxon>Hippocastanoideae</taxon>
        <taxon>Acereae</taxon>
        <taxon>Dipteronia</taxon>
    </lineage>
</organism>
<dbReference type="GO" id="GO:0004523">
    <property type="term" value="F:RNA-DNA hybrid ribonuclease activity"/>
    <property type="evidence" value="ECO:0007669"/>
    <property type="project" value="InterPro"/>
</dbReference>
<protein>
    <recommendedName>
        <fullName evidence="1">RNase H type-1 domain-containing protein</fullName>
    </recommendedName>
</protein>
<dbReference type="InterPro" id="IPR012337">
    <property type="entry name" value="RNaseH-like_sf"/>
</dbReference>
<dbReference type="Pfam" id="PF13456">
    <property type="entry name" value="RVT_3"/>
    <property type="match status" value="1"/>
</dbReference>
<dbReference type="PANTHER" id="PTHR33116:SF78">
    <property type="entry name" value="OS12G0587133 PROTEIN"/>
    <property type="match status" value="1"/>
</dbReference>
<dbReference type="SUPFAM" id="SSF53098">
    <property type="entry name" value="Ribonuclease H-like"/>
    <property type="match status" value="1"/>
</dbReference>
<dbReference type="CDD" id="cd06222">
    <property type="entry name" value="RNase_H_like"/>
    <property type="match status" value="1"/>
</dbReference>
<dbReference type="InterPro" id="IPR044730">
    <property type="entry name" value="RNase_H-like_dom_plant"/>
</dbReference>
<comment type="caution">
    <text evidence="2">The sequence shown here is derived from an EMBL/GenBank/DDBJ whole genome shotgun (WGS) entry which is preliminary data.</text>
</comment>
<dbReference type="AlphaFoldDB" id="A0AAE0E6V8"/>
<keyword evidence="3" id="KW-1185">Reference proteome</keyword>
<proteinExistence type="predicted"/>
<dbReference type="EMBL" id="JANJYJ010000005">
    <property type="protein sequence ID" value="KAK3213079.1"/>
    <property type="molecule type" value="Genomic_DNA"/>
</dbReference>
<reference evidence="2" key="1">
    <citation type="journal article" date="2023" name="Plant J.">
        <title>Genome sequences and population genomics provide insights into the demographic history, inbreeding, and mutation load of two 'living fossil' tree species of Dipteronia.</title>
        <authorList>
            <person name="Feng Y."/>
            <person name="Comes H.P."/>
            <person name="Chen J."/>
            <person name="Zhu S."/>
            <person name="Lu R."/>
            <person name="Zhang X."/>
            <person name="Li P."/>
            <person name="Qiu J."/>
            <person name="Olsen K.M."/>
            <person name="Qiu Y."/>
        </authorList>
    </citation>
    <scope>NUCLEOTIDE SEQUENCE</scope>
    <source>
        <strain evidence="2">NBL</strain>
    </source>
</reference>
<dbReference type="InterPro" id="IPR036397">
    <property type="entry name" value="RNaseH_sf"/>
</dbReference>
<name>A0AAE0E6V8_9ROSI</name>
<sequence length="536" mass="59884">MVKVGKKLAEEEDWGRVFKCKKATLPISYLGLPIGARPHSKAFWNTLVLRMGSRLAPWKKKFLDKGGRLVLIKSVLSSISTYYMSFFKVSRSFFWGDGVEKRKVHAVDWGTICKRKSHGGLGIGRVLDINRSLLAKWVWRFGKEEGSMWKRVLCAKYGISQSSLSWKWKAPSSASVFMKAVGSLFDEGSVSASILEGGLKILVGCGDRIRFWEDVWLDDCSLKVAYPRIFALASKKSGTIRDFGSWQKDVWRWNVPLRRSIFDWEVNMWKVFCMALDCVTIIRIIPDVVVWTHRPNGEFSVKSFQRCIEDSLGDGQVDVVFSWGGITPHKVEVFIWQLIKGWMGLCPKVQYGRAWSSLIQAIGWSLWEARNRVVFKGISADVNYVIDLLPPTLNALKFNVDGSAKCALGRAGIGGVLCDARGKVLCLFSAFVGARDAIAAEMLAIQKAVNLYASKTTFVGRDIVIVSDSKSAVDWVNESGIGHINLVDSIYDIRSKLDYLGNTKVIYNSRATNLLADSLAKKGLASTGEFIKRGEA</sequence>
<dbReference type="InterPro" id="IPR002156">
    <property type="entry name" value="RNaseH_domain"/>
</dbReference>
<dbReference type="Gene3D" id="3.30.420.10">
    <property type="entry name" value="Ribonuclease H-like superfamily/Ribonuclease H"/>
    <property type="match status" value="1"/>
</dbReference>
<evidence type="ECO:0000259" key="1">
    <source>
        <dbReference type="Pfam" id="PF13456"/>
    </source>
</evidence>